<feature type="compositionally biased region" description="Low complexity" evidence="1">
    <location>
        <begin position="1897"/>
        <end position="1929"/>
    </location>
</feature>
<feature type="compositionally biased region" description="Acidic residues" evidence="1">
    <location>
        <begin position="1680"/>
        <end position="1692"/>
    </location>
</feature>
<feature type="compositionally biased region" description="Basic and acidic residues" evidence="1">
    <location>
        <begin position="468"/>
        <end position="480"/>
    </location>
</feature>
<feature type="compositionally biased region" description="Low complexity" evidence="1">
    <location>
        <begin position="707"/>
        <end position="716"/>
    </location>
</feature>
<feature type="region of interest" description="Disordered" evidence="1">
    <location>
        <begin position="1235"/>
        <end position="1274"/>
    </location>
</feature>
<feature type="compositionally biased region" description="Basic residues" evidence="1">
    <location>
        <begin position="1503"/>
        <end position="1524"/>
    </location>
</feature>
<feature type="compositionally biased region" description="Basic and acidic residues" evidence="1">
    <location>
        <begin position="596"/>
        <end position="606"/>
    </location>
</feature>
<feature type="compositionally biased region" description="Pro residues" evidence="1">
    <location>
        <begin position="1259"/>
        <end position="1268"/>
    </location>
</feature>
<evidence type="ECO:0000313" key="3">
    <source>
        <dbReference type="Proteomes" id="UP001498398"/>
    </source>
</evidence>
<gene>
    <name evidence="2" type="ORF">VKT23_013961</name>
</gene>
<feature type="compositionally biased region" description="Polar residues" evidence="1">
    <location>
        <begin position="1"/>
        <end position="26"/>
    </location>
</feature>
<feature type="compositionally biased region" description="Polar residues" evidence="1">
    <location>
        <begin position="128"/>
        <end position="138"/>
    </location>
</feature>
<keyword evidence="3" id="KW-1185">Reference proteome</keyword>
<feature type="compositionally biased region" description="Low complexity" evidence="1">
    <location>
        <begin position="87"/>
        <end position="98"/>
    </location>
</feature>
<organism evidence="2 3">
    <name type="scientific">Marasmiellus scandens</name>
    <dbReference type="NCBI Taxonomy" id="2682957"/>
    <lineage>
        <taxon>Eukaryota</taxon>
        <taxon>Fungi</taxon>
        <taxon>Dikarya</taxon>
        <taxon>Basidiomycota</taxon>
        <taxon>Agaricomycotina</taxon>
        <taxon>Agaricomycetes</taxon>
        <taxon>Agaricomycetidae</taxon>
        <taxon>Agaricales</taxon>
        <taxon>Marasmiineae</taxon>
        <taxon>Omphalotaceae</taxon>
        <taxon>Marasmiellus</taxon>
    </lineage>
</organism>
<feature type="region of interest" description="Disordered" evidence="1">
    <location>
        <begin position="1716"/>
        <end position="1806"/>
    </location>
</feature>
<reference evidence="2 3" key="1">
    <citation type="submission" date="2024-01" db="EMBL/GenBank/DDBJ databases">
        <title>A draft genome for the cacao thread blight pathogen Marasmiellus scandens.</title>
        <authorList>
            <person name="Baruah I.K."/>
            <person name="Leung J."/>
            <person name="Bukari Y."/>
            <person name="Amoako-Attah I."/>
            <person name="Meinhardt L.W."/>
            <person name="Bailey B.A."/>
            <person name="Cohen S.P."/>
        </authorList>
    </citation>
    <scope>NUCLEOTIDE SEQUENCE [LARGE SCALE GENOMIC DNA]</scope>
    <source>
        <strain evidence="2 3">GH-19</strain>
    </source>
</reference>
<feature type="compositionally biased region" description="Pro residues" evidence="1">
    <location>
        <begin position="1242"/>
        <end position="1252"/>
    </location>
</feature>
<feature type="compositionally biased region" description="Low complexity" evidence="1">
    <location>
        <begin position="819"/>
        <end position="834"/>
    </location>
</feature>
<feature type="compositionally biased region" description="Low complexity" evidence="1">
    <location>
        <begin position="1389"/>
        <end position="1409"/>
    </location>
</feature>
<evidence type="ECO:0000313" key="2">
    <source>
        <dbReference type="EMBL" id="KAK7447705.1"/>
    </source>
</evidence>
<dbReference type="Proteomes" id="UP001498398">
    <property type="component" value="Unassembled WGS sequence"/>
</dbReference>
<feature type="region of interest" description="Disordered" evidence="1">
    <location>
        <begin position="1358"/>
        <end position="1424"/>
    </location>
</feature>
<feature type="region of interest" description="Disordered" evidence="1">
    <location>
        <begin position="1145"/>
        <end position="1188"/>
    </location>
</feature>
<feature type="compositionally biased region" description="Low complexity" evidence="1">
    <location>
        <begin position="27"/>
        <end position="41"/>
    </location>
</feature>
<feature type="compositionally biased region" description="Low complexity" evidence="1">
    <location>
        <begin position="551"/>
        <end position="569"/>
    </location>
</feature>
<feature type="compositionally biased region" description="Polar residues" evidence="1">
    <location>
        <begin position="1661"/>
        <end position="1676"/>
    </location>
</feature>
<feature type="region of interest" description="Disordered" evidence="1">
    <location>
        <begin position="921"/>
        <end position="949"/>
    </location>
</feature>
<feature type="compositionally biased region" description="Basic and acidic residues" evidence="1">
    <location>
        <begin position="143"/>
        <end position="163"/>
    </location>
</feature>
<feature type="compositionally biased region" description="Basic residues" evidence="1">
    <location>
        <begin position="316"/>
        <end position="325"/>
    </location>
</feature>
<feature type="compositionally biased region" description="Basic residues" evidence="1">
    <location>
        <begin position="425"/>
        <end position="435"/>
    </location>
</feature>
<feature type="region of interest" description="Disordered" evidence="1">
    <location>
        <begin position="1284"/>
        <end position="1303"/>
    </location>
</feature>
<feature type="compositionally biased region" description="Low complexity" evidence="1">
    <location>
        <begin position="530"/>
        <end position="543"/>
    </location>
</feature>
<feature type="compositionally biased region" description="Basic and acidic residues" evidence="1">
    <location>
        <begin position="219"/>
        <end position="238"/>
    </location>
</feature>
<feature type="region of interest" description="Disordered" evidence="1">
    <location>
        <begin position="996"/>
        <end position="1032"/>
    </location>
</feature>
<proteinExistence type="predicted"/>
<feature type="compositionally biased region" description="Polar residues" evidence="1">
    <location>
        <begin position="164"/>
        <end position="203"/>
    </location>
</feature>
<accession>A0ABR1J1W1</accession>
<protein>
    <submittedName>
        <fullName evidence="2">Uncharacterized protein</fullName>
    </submittedName>
</protein>
<name>A0ABR1J1W1_9AGAR</name>
<dbReference type="EMBL" id="JBANRG010000040">
    <property type="protein sequence ID" value="KAK7447705.1"/>
    <property type="molecule type" value="Genomic_DNA"/>
</dbReference>
<feature type="region of interest" description="Disordered" evidence="1">
    <location>
        <begin position="813"/>
        <end position="834"/>
    </location>
</feature>
<feature type="compositionally biased region" description="Acidic residues" evidence="1">
    <location>
        <begin position="1161"/>
        <end position="1188"/>
    </location>
</feature>
<feature type="region of interest" description="Disordered" evidence="1">
    <location>
        <begin position="1"/>
        <end position="583"/>
    </location>
</feature>
<sequence length="1957" mass="211082">MPNNTSTSNHRQPMNTLRRSSRLGASTTTTDDATTTVVAGKGKAKEKETGKRKRAVKVEDGSREEEEAGTKTRSSKRRRKSPEVENAAATRSSRTTRSSDSKQPPLQSRRRPAQPSSTAAVPHPEPAVQSQPVASTSCLPEPEAAKGKEKTEEDEQDSIKDQQETTSLTDPMPSSQTRVTRSQKSKSSTTLVRVTRTNKTRPTPTVVAASSGGAPVVQGEKRVLRARKGEVQKVVKEKEKKKKSLPTLSIDTNVKNDKAPRQESPLSPLSPSPPPLADDSNEQAPVGVAPPSLPEAGPGPSTLAMRSSSPEENTRSKTKTKKTRAAAKEHAKPYPTRSTRSSAVKTEEPTVKAKAPSATSSATPTEPSPTTPTSGTIRTRIKSIKSKGFDGNWDGRALSLQRAEKEEDDKGKAKAEPTTTDTLRRSARPRVKSAKLRMVDEEAQGAVVKAKETKAKETKVRAKKDKGKAKEVEQEAEAPKPEPAAPLVPEPVVTEQPELRRGRSPVQEKIPPFPSSRSPSRNRSPPPPSLSRRSSASSSASSSAPPPPPAGAAVVSPHSSPLSSPQLHATTPVLRSAPLRSLDTSALERIDGLDGLGLDHVERGDTPRSFTPLPPAGPQQAAIAADTTGNTVLIDIPTVPSPLASPLPSSSTTETHHEEQVDEDMPRSAPDPMFIPISPSAEEAPPLLPTPPGSATSSPAASPPHPSEATTTTTHTQMPPDPLFQVSSGSEQHEASDGFSWSPPAYHQLHPADRASSPAPSTIAPDSPYLGPSGFPSDEATGNVDSQVDPAHLPPPINTTNYCILFNRLFPSPLPNPTPDSTTNPDQQQQQPSIPLSQAQRLFIYRPHPKPPCTSPPLFDLSEIARDDLSRFPPHKWLASFDDKFASMERDGGKAEHRWVPYIQCDLTSGAFASTMGMGDSAEAVSSSQGQGQGRGRAARRPGTGRVGGREMTWGWQRMYMDFRVKKSNLRNMGREIEGMDGVLDLDEEEEYVRAAENSVGGDKPSQVEENATERRRKKKTRREEMEDENPMRRNMSFRARSETSAYYRELLESGVEGLLLKENVQWDTIRAVCEAEANEYWAKHGLPKPWRVANAGPWRKKELLHREIVFPNQTFAQLLEPQMDNPDDMDYQNEPTYLWELASDEDEDENSSDIDASSETAEEQQVEDNLLESDSEDEDEDVEADDEMGPVQGEMQLDIQAPVDQWNAPAEPFQPMSIAPASTLLSSSFQSSSSSLADALTPPPSLTPAPTPAQLMEPPRPPTPPTPGGMTYDFALSLSSRKAGGSHAANASTAVSSPIPEPTPMVGLDTDRPRPSVVGMQLPAPPLSNYFFVKRFDDSLNPLLYNPDWWPMHVAEQNKKQQQQRLQNEQATTQRETPASPIPYDFFPTSPSSSVTSVTTPVPDVTSTAPQSSPKPTSLIPPNHRQLWIRNPTRRMYHYYSERLGHIRAGTAPDPNRLRQWALWAEEIDKRNLDKRVEAAAAVVDEATKPDDQVDGDDNARARKGKAKAKTTTKGKAKGKGKAKATESELEEDAKQTLSSYDEEAATLRAVEVSIAERHGSLPRIGSSAWYEQRYQMDQVFPQGHMSDLPHWRQLARQAKAAQGAYGMYYEPSEFQQGSSRDGDLGYPTSGGSFNGEYYQQYDAANPYAAQDSHSMEFLQDSSTHVTPPNATPPASNDEMTDEDAEGDADPDVAVSPSWSFLDRFGGGIDNASTATTSASSTAADGASTGATSTSSSAIPPSVDMNIDPLLQTQPSNSQLYPSIQQPPSANAGSALNGTDNSAQSQSQSQNRMQHVNSPNGGGDVSMYGMLNMGLSVGHQGAVNMSGINVSNLSGMGVGVMGMSVGMGIEVGFGFVGGIMGGFGMNQSVEGLDVEPWYLSNGSSSSTGMVPDGSDGQRSPPQPSVQSQSPCSRSSSPSSPMSMGMDVDPPSPGEQRLGSRSPSERESPHPLGFAMG</sequence>
<feature type="compositionally biased region" description="Low complexity" evidence="1">
    <location>
        <begin position="355"/>
        <end position="365"/>
    </location>
</feature>
<feature type="compositionally biased region" description="Basic and acidic residues" evidence="1">
    <location>
        <begin position="402"/>
        <end position="415"/>
    </location>
</feature>
<feature type="compositionally biased region" description="Polar residues" evidence="1">
    <location>
        <begin position="1752"/>
        <end position="1782"/>
    </location>
</feature>
<feature type="compositionally biased region" description="Low complexity" evidence="1">
    <location>
        <begin position="1361"/>
        <end position="1375"/>
    </location>
</feature>
<feature type="region of interest" description="Disordered" evidence="1">
    <location>
        <begin position="1884"/>
        <end position="1957"/>
    </location>
</feature>
<feature type="compositionally biased region" description="Low complexity" evidence="1">
    <location>
        <begin position="1716"/>
        <end position="1739"/>
    </location>
</feature>
<evidence type="ECO:0000256" key="1">
    <source>
        <dbReference type="SAM" id="MobiDB-lite"/>
    </source>
</evidence>
<comment type="caution">
    <text evidence="2">The sequence shown here is derived from an EMBL/GenBank/DDBJ whole genome shotgun (WGS) entry which is preliminary data.</text>
</comment>
<feature type="compositionally biased region" description="Basic and acidic residues" evidence="1">
    <location>
        <begin position="449"/>
        <end position="460"/>
    </location>
</feature>
<feature type="region of interest" description="Disordered" evidence="1">
    <location>
        <begin position="596"/>
        <end position="795"/>
    </location>
</feature>
<feature type="region of interest" description="Disordered" evidence="1">
    <location>
        <begin position="1657"/>
        <end position="1700"/>
    </location>
</feature>
<feature type="compositionally biased region" description="Low complexity" evidence="1">
    <location>
        <begin position="206"/>
        <end position="217"/>
    </location>
</feature>
<feature type="region of interest" description="Disordered" evidence="1">
    <location>
        <begin position="1489"/>
        <end position="1540"/>
    </location>
</feature>